<dbReference type="Gene3D" id="3.20.20.70">
    <property type="entry name" value="Aldolase class I"/>
    <property type="match status" value="1"/>
</dbReference>
<evidence type="ECO:0000313" key="1">
    <source>
        <dbReference type="EMBL" id="AIF22031.1"/>
    </source>
</evidence>
<dbReference type="AlphaFoldDB" id="A0A075I0B7"/>
<sequence length="95" mass="11186">MSCSGEVVEKEPELIQIRPSIVKQLKKAKYGVSDHSTVELCHWTKNRLEVKEHAINTSFMELAHIGVWNFLLLECIVRIDVYTVGDRWNFTRRWK</sequence>
<accession>A0A075I0B7</accession>
<organism evidence="1">
    <name type="scientific">uncultured marine thaumarchaeote SAT1000_07_E02</name>
    <dbReference type="NCBI Taxonomy" id="1456363"/>
    <lineage>
        <taxon>Archaea</taxon>
        <taxon>Nitrososphaerota</taxon>
        <taxon>environmental samples</taxon>
    </lineage>
</organism>
<reference evidence="1" key="1">
    <citation type="journal article" date="2014" name="Genome Biol. Evol.">
        <title>Pangenome evidence for extensive interdomain horizontal transfer affecting lineage core and shell genes in uncultured planktonic thaumarchaeota and euryarchaeota.</title>
        <authorList>
            <person name="Deschamps P."/>
            <person name="Zivanovic Y."/>
            <person name="Moreira D."/>
            <person name="Rodriguez-Valera F."/>
            <person name="Lopez-Garcia P."/>
        </authorList>
    </citation>
    <scope>NUCLEOTIDE SEQUENCE</scope>
</reference>
<dbReference type="InterPro" id="IPR013785">
    <property type="entry name" value="Aldolase_TIM"/>
</dbReference>
<proteinExistence type="predicted"/>
<protein>
    <submittedName>
        <fullName evidence="1">tRNA-modifying enzyme</fullName>
    </submittedName>
</protein>
<dbReference type="EMBL" id="KF901202">
    <property type="protein sequence ID" value="AIF22031.1"/>
    <property type="molecule type" value="Genomic_DNA"/>
</dbReference>
<name>A0A075I0B7_9ARCH</name>